<dbReference type="RefSeq" id="WP_284310392.1">
    <property type="nucleotide sequence ID" value="NZ_BSPC01000005.1"/>
</dbReference>
<dbReference type="EMBL" id="BSPC01000005">
    <property type="protein sequence ID" value="GLS17582.1"/>
    <property type="molecule type" value="Genomic_DNA"/>
</dbReference>
<reference evidence="2" key="1">
    <citation type="journal article" date="2019" name="Int. J. Syst. Evol. Microbiol.">
        <title>The Global Catalogue of Microorganisms (GCM) 10K type strain sequencing project: providing services to taxonomists for standard genome sequencing and annotation.</title>
        <authorList>
            <consortium name="The Broad Institute Genomics Platform"/>
            <consortium name="The Broad Institute Genome Sequencing Center for Infectious Disease"/>
            <person name="Wu L."/>
            <person name="Ma J."/>
        </authorList>
    </citation>
    <scope>NUCLEOTIDE SEQUENCE [LARGE SCALE GENOMIC DNA]</scope>
    <source>
        <strain evidence="2">NBRC 101365</strain>
    </source>
</reference>
<comment type="caution">
    <text evidence="1">The sequence shown here is derived from an EMBL/GenBank/DDBJ whole genome shotgun (WGS) entry which is preliminary data.</text>
</comment>
<proteinExistence type="predicted"/>
<name>A0ABQ6CB22_9HYPH</name>
<gene>
    <name evidence="1" type="ORF">GCM10007874_05970</name>
</gene>
<evidence type="ECO:0000313" key="1">
    <source>
        <dbReference type="EMBL" id="GLS17582.1"/>
    </source>
</evidence>
<accession>A0ABQ6CB22</accession>
<sequence length="262" mass="29285">MGESTRTFDKLHLTQIEPDDRLVVLARTIQSRGQGSEPALKDGAVNWVRYGETCVGQALYRHRSVFQNASEAPVWSHLELSYFHDMVPADVIHDLVVKQQPVETHLLRAEILLTTPSSFVMPRDWQGSAGRPEWQVSLEYIDVQQAYLSDYRDIMRKYLGPAAARLVQAGNIGTFRTMETAAVLYRDPALNIDWNQIHLSEVDAGGFKGFGQKFDAALREIFPDGGFVGVFAGLDRIRTIPRWTLNDPVVEADTALGQLGSA</sequence>
<keyword evidence="2" id="KW-1185">Reference proteome</keyword>
<protein>
    <submittedName>
        <fullName evidence="1">Uncharacterized protein</fullName>
    </submittedName>
</protein>
<organism evidence="1 2">
    <name type="scientific">Labrys miyagiensis</name>
    <dbReference type="NCBI Taxonomy" id="346912"/>
    <lineage>
        <taxon>Bacteria</taxon>
        <taxon>Pseudomonadati</taxon>
        <taxon>Pseudomonadota</taxon>
        <taxon>Alphaproteobacteria</taxon>
        <taxon>Hyphomicrobiales</taxon>
        <taxon>Xanthobacteraceae</taxon>
        <taxon>Labrys</taxon>
    </lineage>
</organism>
<evidence type="ECO:0000313" key="2">
    <source>
        <dbReference type="Proteomes" id="UP001156882"/>
    </source>
</evidence>
<dbReference type="Proteomes" id="UP001156882">
    <property type="component" value="Unassembled WGS sequence"/>
</dbReference>